<evidence type="ECO:0000313" key="1">
    <source>
        <dbReference type="EMBL" id="MBD1380672.1"/>
    </source>
</evidence>
<dbReference type="Proteomes" id="UP000626844">
    <property type="component" value="Unassembled WGS sequence"/>
</dbReference>
<evidence type="ECO:0000313" key="2">
    <source>
        <dbReference type="Proteomes" id="UP000626844"/>
    </source>
</evidence>
<reference evidence="1" key="1">
    <citation type="submission" date="2020-09" db="EMBL/GenBank/DDBJ databases">
        <title>A novel bacterium of genus Bacillus, isolated from South China Sea.</title>
        <authorList>
            <person name="Huang H."/>
            <person name="Mo K."/>
            <person name="Hu Y."/>
        </authorList>
    </citation>
    <scope>NUCLEOTIDE SEQUENCE</scope>
    <source>
        <strain evidence="1">IB182487</strain>
    </source>
</reference>
<keyword evidence="2" id="KW-1185">Reference proteome</keyword>
<protein>
    <submittedName>
        <fullName evidence="1">Uncharacterized protein</fullName>
    </submittedName>
</protein>
<sequence length="51" mass="5888">MSEKNKKSKKSIELEETPLNPYIPYLEETAEEYTPLVTNKTLSTSKDEIEP</sequence>
<dbReference type="EMBL" id="JACXAI010000011">
    <property type="protein sequence ID" value="MBD1380672.1"/>
    <property type="molecule type" value="Genomic_DNA"/>
</dbReference>
<comment type="caution">
    <text evidence="1">The sequence shown here is derived from an EMBL/GenBank/DDBJ whole genome shotgun (WGS) entry which is preliminary data.</text>
</comment>
<accession>A0A926RXZ7</accession>
<gene>
    <name evidence="1" type="ORF">IC621_10570</name>
</gene>
<name>A0A926RXZ7_9BACI</name>
<dbReference type="RefSeq" id="WP_191158264.1">
    <property type="nucleotide sequence ID" value="NZ_JACXAI010000011.1"/>
</dbReference>
<proteinExistence type="predicted"/>
<organism evidence="1 2">
    <name type="scientific">Metabacillus arenae</name>
    <dbReference type="NCBI Taxonomy" id="2771434"/>
    <lineage>
        <taxon>Bacteria</taxon>
        <taxon>Bacillati</taxon>
        <taxon>Bacillota</taxon>
        <taxon>Bacilli</taxon>
        <taxon>Bacillales</taxon>
        <taxon>Bacillaceae</taxon>
        <taxon>Metabacillus</taxon>
    </lineage>
</organism>
<dbReference type="AlphaFoldDB" id="A0A926RXZ7"/>